<protein>
    <recommendedName>
        <fullName evidence="3">Beta-agarase</fullName>
    </recommendedName>
</protein>
<gene>
    <name evidence="1" type="ORF">ACFPPD_09855</name>
</gene>
<organism evidence="1 2">
    <name type="scientific">Cohnella suwonensis</name>
    <dbReference type="NCBI Taxonomy" id="696072"/>
    <lineage>
        <taxon>Bacteria</taxon>
        <taxon>Bacillati</taxon>
        <taxon>Bacillota</taxon>
        <taxon>Bacilli</taxon>
        <taxon>Bacillales</taxon>
        <taxon>Paenibacillaceae</taxon>
        <taxon>Cohnella</taxon>
    </lineage>
</organism>
<name>A0ABW0LW03_9BACL</name>
<sequence length="430" mass="49562">MGYFRVGQQNGRYLFFDGQDRPFYSIGVNCAWNPISDPSGERTVDLVQKYGGTGRWHAEWAEEKLRQTAEWGFNTLGAWHEKHYWGNGVPKTVEIRCSRYAKKVNNEWGIGFPDVFDPSFAASAHKAMLECFYEKGEDLLKDEGLIGYYTDNELHWWGTGGKWGSNDPGEGYNDTHLVDDYIDLPADASGKKAWVAFVRQRYDSIEELNRTWDAEYQDFDDLLYIGVYRAKQDVMDELKQLFLRDIAQAYFHTTTSILRLYDPNHLHLGCRMVGTGTPKIVMQVMKQYVDVISLNFYSFDLPRKWMTDVHELTNKPLMVTEFSFCAGRSAGFLYNTNGARKVIVKDQKRRGEAYKDFVELAASLPYLVGTHWFALYDYSNRNGLIGNYGLINANDETYEEFAAEVAVINRRLLERLCDSCNGIQQLQGRE</sequence>
<evidence type="ECO:0000313" key="2">
    <source>
        <dbReference type="Proteomes" id="UP001596105"/>
    </source>
</evidence>
<dbReference type="RefSeq" id="WP_209749137.1">
    <property type="nucleotide sequence ID" value="NZ_JBHSMH010000023.1"/>
</dbReference>
<dbReference type="SUPFAM" id="SSF51445">
    <property type="entry name" value="(Trans)glycosidases"/>
    <property type="match status" value="1"/>
</dbReference>
<dbReference type="Proteomes" id="UP001596105">
    <property type="component" value="Unassembled WGS sequence"/>
</dbReference>
<dbReference type="EMBL" id="JBHSMH010000023">
    <property type="protein sequence ID" value="MFC5469027.1"/>
    <property type="molecule type" value="Genomic_DNA"/>
</dbReference>
<proteinExistence type="predicted"/>
<keyword evidence="2" id="KW-1185">Reference proteome</keyword>
<dbReference type="InterPro" id="IPR017853">
    <property type="entry name" value="GH"/>
</dbReference>
<reference evidence="2" key="1">
    <citation type="journal article" date="2019" name="Int. J. Syst. Evol. Microbiol.">
        <title>The Global Catalogue of Microorganisms (GCM) 10K type strain sequencing project: providing services to taxonomists for standard genome sequencing and annotation.</title>
        <authorList>
            <consortium name="The Broad Institute Genomics Platform"/>
            <consortium name="The Broad Institute Genome Sequencing Center for Infectious Disease"/>
            <person name="Wu L."/>
            <person name="Ma J."/>
        </authorList>
    </citation>
    <scope>NUCLEOTIDE SEQUENCE [LARGE SCALE GENOMIC DNA]</scope>
    <source>
        <strain evidence="2">CCUG 57113</strain>
    </source>
</reference>
<accession>A0ABW0LW03</accession>
<evidence type="ECO:0008006" key="3">
    <source>
        <dbReference type="Google" id="ProtNLM"/>
    </source>
</evidence>
<evidence type="ECO:0000313" key="1">
    <source>
        <dbReference type="EMBL" id="MFC5469027.1"/>
    </source>
</evidence>
<dbReference type="Gene3D" id="3.20.20.80">
    <property type="entry name" value="Glycosidases"/>
    <property type="match status" value="1"/>
</dbReference>
<comment type="caution">
    <text evidence="1">The sequence shown here is derived from an EMBL/GenBank/DDBJ whole genome shotgun (WGS) entry which is preliminary data.</text>
</comment>